<evidence type="ECO:0000256" key="2">
    <source>
        <dbReference type="SAM" id="Phobius"/>
    </source>
</evidence>
<sequence length="85" mass="9507">CALSENATYSSMTWPLSGSYKVLGFLLGFAALSSDPLIFFLNKKKKRKSRGPSSCNYLNHPKHFPQRRPAAPRGSVHRCAGHTWQ</sequence>
<organism evidence="3 4">
    <name type="scientific">Cynoglossus semilaevis</name>
    <name type="common">Tongue sole</name>
    <dbReference type="NCBI Taxonomy" id="244447"/>
    <lineage>
        <taxon>Eukaryota</taxon>
        <taxon>Metazoa</taxon>
        <taxon>Chordata</taxon>
        <taxon>Craniata</taxon>
        <taxon>Vertebrata</taxon>
        <taxon>Euteleostomi</taxon>
        <taxon>Actinopterygii</taxon>
        <taxon>Neopterygii</taxon>
        <taxon>Teleostei</taxon>
        <taxon>Neoteleostei</taxon>
        <taxon>Acanthomorphata</taxon>
        <taxon>Carangaria</taxon>
        <taxon>Pleuronectiformes</taxon>
        <taxon>Pleuronectoidei</taxon>
        <taxon>Cynoglossidae</taxon>
        <taxon>Cynoglossinae</taxon>
        <taxon>Cynoglossus</taxon>
    </lineage>
</organism>
<reference evidence="3 4" key="1">
    <citation type="journal article" date="2014" name="Nat. Genet.">
        <title>Whole-genome sequence of a flatfish provides insights into ZW sex chromosome evolution and adaptation to a benthic lifestyle.</title>
        <authorList>
            <person name="Chen S."/>
            <person name="Zhang G."/>
            <person name="Shao C."/>
            <person name="Huang Q."/>
            <person name="Liu G."/>
            <person name="Zhang P."/>
            <person name="Song W."/>
            <person name="An N."/>
            <person name="Chalopin D."/>
            <person name="Volff J.N."/>
            <person name="Hong Y."/>
            <person name="Li Q."/>
            <person name="Sha Z."/>
            <person name="Zhou H."/>
            <person name="Xie M."/>
            <person name="Yu Q."/>
            <person name="Liu Y."/>
            <person name="Xiang H."/>
            <person name="Wang N."/>
            <person name="Wu K."/>
            <person name="Yang C."/>
            <person name="Zhou Q."/>
            <person name="Liao X."/>
            <person name="Yang L."/>
            <person name="Hu Q."/>
            <person name="Zhang J."/>
            <person name="Meng L."/>
            <person name="Jin L."/>
            <person name="Tian Y."/>
            <person name="Lian J."/>
            <person name="Yang J."/>
            <person name="Miao G."/>
            <person name="Liu S."/>
            <person name="Liang Z."/>
            <person name="Yan F."/>
            <person name="Li Y."/>
            <person name="Sun B."/>
            <person name="Zhang H."/>
            <person name="Zhang J."/>
            <person name="Zhu Y."/>
            <person name="Du M."/>
            <person name="Zhao Y."/>
            <person name="Schartl M."/>
            <person name="Tang Q."/>
            <person name="Wang J."/>
        </authorList>
    </citation>
    <scope>NUCLEOTIDE SEQUENCE</scope>
</reference>
<feature type="compositionally biased region" description="Basic residues" evidence="1">
    <location>
        <begin position="75"/>
        <end position="85"/>
    </location>
</feature>
<keyword evidence="2" id="KW-1133">Transmembrane helix</keyword>
<keyword evidence="2" id="KW-0812">Transmembrane</keyword>
<keyword evidence="4" id="KW-1185">Reference proteome</keyword>
<dbReference type="InParanoid" id="A0A3P8V940"/>
<name>A0A3P8V940_CYNSE</name>
<protein>
    <submittedName>
        <fullName evidence="3">Uncharacterized protein</fullName>
    </submittedName>
</protein>
<evidence type="ECO:0000256" key="1">
    <source>
        <dbReference type="SAM" id="MobiDB-lite"/>
    </source>
</evidence>
<dbReference type="Proteomes" id="UP000265120">
    <property type="component" value="Chromosome 1"/>
</dbReference>
<feature type="transmembrane region" description="Helical" evidence="2">
    <location>
        <begin position="20"/>
        <end position="41"/>
    </location>
</feature>
<reference evidence="3" key="2">
    <citation type="submission" date="2025-08" db="UniProtKB">
        <authorList>
            <consortium name="Ensembl"/>
        </authorList>
    </citation>
    <scope>IDENTIFICATION</scope>
</reference>
<dbReference type="AlphaFoldDB" id="A0A3P8V940"/>
<evidence type="ECO:0000313" key="3">
    <source>
        <dbReference type="Ensembl" id="ENSCSEP00000010982.1"/>
    </source>
</evidence>
<feature type="region of interest" description="Disordered" evidence="1">
    <location>
        <begin position="46"/>
        <end position="85"/>
    </location>
</feature>
<dbReference type="Ensembl" id="ENSCSET00000011115.1">
    <property type="protein sequence ID" value="ENSCSEP00000010982.1"/>
    <property type="gene ID" value="ENSCSEG00000007044.1"/>
</dbReference>
<accession>A0A3P8V940</accession>
<proteinExistence type="predicted"/>
<evidence type="ECO:0000313" key="4">
    <source>
        <dbReference type="Proteomes" id="UP000265120"/>
    </source>
</evidence>
<keyword evidence="2" id="KW-0472">Membrane</keyword>
<reference evidence="3" key="3">
    <citation type="submission" date="2025-09" db="UniProtKB">
        <authorList>
            <consortium name="Ensembl"/>
        </authorList>
    </citation>
    <scope>IDENTIFICATION</scope>
</reference>